<keyword evidence="1" id="KW-0812">Transmembrane</keyword>
<organism evidence="3 4">
    <name type="scientific">Rhodothalassium salexigens DSM 2132</name>
    <dbReference type="NCBI Taxonomy" id="1188247"/>
    <lineage>
        <taxon>Bacteria</taxon>
        <taxon>Pseudomonadati</taxon>
        <taxon>Pseudomonadota</taxon>
        <taxon>Alphaproteobacteria</taxon>
        <taxon>Rhodothalassiales</taxon>
        <taxon>Rhodothalassiaceae</taxon>
        <taxon>Rhodothalassium</taxon>
    </lineage>
</organism>
<evidence type="ECO:0000256" key="1">
    <source>
        <dbReference type="SAM" id="Phobius"/>
    </source>
</evidence>
<dbReference type="Pfam" id="PF11127">
    <property type="entry name" value="YgaP-like_TM"/>
    <property type="match status" value="1"/>
</dbReference>
<accession>A0A4R2PPG2</accession>
<feature type="domain" description="Inner membrane protein YgaP-like transmembrane" evidence="2">
    <location>
        <begin position="2"/>
        <end position="56"/>
    </location>
</feature>
<proteinExistence type="predicted"/>
<dbReference type="OrthoDB" id="9799383at2"/>
<dbReference type="RefSeq" id="WP_132707265.1">
    <property type="nucleotide sequence ID" value="NZ_JACIGF010000002.1"/>
</dbReference>
<evidence type="ECO:0000313" key="3">
    <source>
        <dbReference type="EMBL" id="TCP37662.1"/>
    </source>
</evidence>
<evidence type="ECO:0000313" key="4">
    <source>
        <dbReference type="Proteomes" id="UP000295399"/>
    </source>
</evidence>
<dbReference type="InterPro" id="IPR021309">
    <property type="entry name" value="YgaP-like_TM"/>
</dbReference>
<dbReference type="Gene3D" id="6.10.140.1340">
    <property type="match status" value="1"/>
</dbReference>
<sequence length="74" mass="7741">MTVERIVLLFVGAVVVASAVLAQVHNPNWLWLALAMGVNLMQMAFTGFCPMAAIAKALGARPGAVFARGESGRA</sequence>
<dbReference type="Proteomes" id="UP000295399">
    <property type="component" value="Unassembled WGS sequence"/>
</dbReference>
<dbReference type="InParanoid" id="A0A4R2PPG2"/>
<dbReference type="EMBL" id="SLXO01000002">
    <property type="protein sequence ID" value="TCP37662.1"/>
    <property type="molecule type" value="Genomic_DNA"/>
</dbReference>
<evidence type="ECO:0000259" key="2">
    <source>
        <dbReference type="Pfam" id="PF11127"/>
    </source>
</evidence>
<comment type="caution">
    <text evidence="3">The sequence shown here is derived from an EMBL/GenBank/DDBJ whole genome shotgun (WGS) entry which is preliminary data.</text>
</comment>
<keyword evidence="4" id="KW-1185">Reference proteome</keyword>
<reference evidence="3 4" key="1">
    <citation type="submission" date="2019-03" db="EMBL/GenBank/DDBJ databases">
        <title>Genomic Encyclopedia of Type Strains, Phase IV (KMG-IV): sequencing the most valuable type-strain genomes for metagenomic binning, comparative biology and taxonomic classification.</title>
        <authorList>
            <person name="Goeker M."/>
        </authorList>
    </citation>
    <scope>NUCLEOTIDE SEQUENCE [LARGE SCALE GENOMIC DNA]</scope>
    <source>
        <strain evidence="3 4">DSM 2132</strain>
    </source>
</reference>
<keyword evidence="1" id="KW-1133">Transmembrane helix</keyword>
<keyword evidence="1" id="KW-0472">Membrane</keyword>
<name>A0A4R2PPG2_RHOSA</name>
<feature type="transmembrane region" description="Helical" evidence="1">
    <location>
        <begin position="32"/>
        <end position="54"/>
    </location>
</feature>
<gene>
    <name evidence="3" type="ORF">EV659_10268</name>
</gene>
<protein>
    <submittedName>
        <fullName evidence="3">DUF2892 family protein</fullName>
    </submittedName>
</protein>
<dbReference type="AlphaFoldDB" id="A0A4R2PPG2"/>